<protein>
    <submittedName>
        <fullName evidence="3">Gpi16 subunit, GPI transamidase component</fullName>
    </submittedName>
</protein>
<feature type="signal peptide" evidence="2">
    <location>
        <begin position="1"/>
        <end position="16"/>
    </location>
</feature>
<dbReference type="PANTHER" id="PTHR12959:SF11">
    <property type="entry name" value="GPI TRANSAMIDASE COMPONENT PIG-T"/>
    <property type="match status" value="1"/>
</dbReference>
<dbReference type="GO" id="GO:0042765">
    <property type="term" value="C:GPI-anchor transamidase complex"/>
    <property type="evidence" value="ECO:0007669"/>
    <property type="project" value="InterPro"/>
</dbReference>
<organism evidence="3 4">
    <name type="scientific">Wallemia mellicola</name>
    <dbReference type="NCBI Taxonomy" id="1708541"/>
    <lineage>
        <taxon>Eukaryota</taxon>
        <taxon>Fungi</taxon>
        <taxon>Dikarya</taxon>
        <taxon>Basidiomycota</taxon>
        <taxon>Wallemiomycotina</taxon>
        <taxon>Wallemiomycetes</taxon>
        <taxon>Wallemiales</taxon>
        <taxon>Wallemiaceae</taxon>
        <taxon>Wallemia</taxon>
    </lineage>
</organism>
<name>A0AB74KE84_9BASI</name>
<dbReference type="Pfam" id="PF04113">
    <property type="entry name" value="Gpi16"/>
    <property type="match status" value="1"/>
</dbReference>
<evidence type="ECO:0000313" key="3">
    <source>
        <dbReference type="EMBL" id="TIC67843.1"/>
    </source>
</evidence>
<dbReference type="Proteomes" id="UP000305362">
    <property type="component" value="Unassembled WGS sequence"/>
</dbReference>
<keyword evidence="2" id="KW-0732">Signal</keyword>
<evidence type="ECO:0000313" key="4">
    <source>
        <dbReference type="Proteomes" id="UP000305362"/>
    </source>
</evidence>
<dbReference type="EMBL" id="SPRV01000015">
    <property type="protein sequence ID" value="TIC67843.1"/>
    <property type="molecule type" value="Genomic_DNA"/>
</dbReference>
<keyword evidence="1" id="KW-0472">Membrane</keyword>
<dbReference type="AlphaFoldDB" id="A0AB74KE84"/>
<accession>A0AB74KE84</accession>
<dbReference type="InterPro" id="IPR007245">
    <property type="entry name" value="PIG-T"/>
</dbReference>
<dbReference type="GO" id="GO:0016255">
    <property type="term" value="P:attachment of GPI anchor to protein"/>
    <property type="evidence" value="ECO:0007669"/>
    <property type="project" value="InterPro"/>
</dbReference>
<comment type="caution">
    <text evidence="3">The sequence shown here is derived from an EMBL/GenBank/DDBJ whole genome shotgun (WGS) entry which is preliminary data.</text>
</comment>
<reference evidence="3 4" key="1">
    <citation type="submission" date="2019-03" db="EMBL/GenBank/DDBJ databases">
        <title>Sequencing 25 genomes of Wallemia mellicola.</title>
        <authorList>
            <person name="Gostincar C."/>
        </authorList>
    </citation>
    <scope>NUCLEOTIDE SEQUENCE [LARGE SCALE GENOMIC DNA]</scope>
    <source>
        <strain evidence="3 4">EXF-1277</strain>
    </source>
</reference>
<feature type="transmembrane region" description="Helical" evidence="1">
    <location>
        <begin position="463"/>
        <end position="485"/>
    </location>
</feature>
<evidence type="ECO:0000256" key="2">
    <source>
        <dbReference type="SAM" id="SignalP"/>
    </source>
</evidence>
<proteinExistence type="predicted"/>
<feature type="chain" id="PRO_5044503336" evidence="2">
    <location>
        <begin position="17"/>
        <end position="501"/>
    </location>
</feature>
<keyword evidence="1" id="KW-1133">Transmembrane helix</keyword>
<evidence type="ECO:0000256" key="1">
    <source>
        <dbReference type="SAM" id="Phobius"/>
    </source>
</evidence>
<sequence>MISWLFLSFIFGYVASTDSFNEYLTTNPLQDGRVDVGFNFTITDSEISPHTNLFPLPLVNLLRSPEIDIDELHLSLSAGIWDYSKWHYPHFPQLGSSGIELWVSHNSDSSFLPSTPTKWSRLVHTLSGMFCASFSTSDNAHQVELKGKTWTHAQIASQLPCTENLTPFIALLPCKSSAGLGQLLNPHKLFDADYHSLGLSLYRTDNGARVEIMIEAVMNPTRVNQQRQYSTKGMLDRSVNSPCPLADSSKVYFNLPPTPQQGHDEDLWVVLPEDHDGEVKDGTVDLDIMQSVKPLALSVVYPFQEIFTYPKSITNPPLLIRRDQIAGPIEETMLVRTVVENTEDNDRQVSYFHSIPWQIEPWLHTFTINGGLNDTIYKHSLGEGKKDPYKLQVNATIPAHSQLTIECLYQRQFLQYADYAPDIHRGVDIPPGVLLFIRDDQTRFQYTTPLLIDLATPDFSMPYNVIIITSTVIALFFGSVYNILVKEFQLIPRKKEKAKTD</sequence>
<gene>
    <name evidence="3" type="ORF">E3Q03_01826</name>
</gene>
<keyword evidence="1" id="KW-0812">Transmembrane</keyword>
<dbReference type="PANTHER" id="PTHR12959">
    <property type="entry name" value="GPI TRANSAMIDASE COMPONENT PIG-T-RELATED"/>
    <property type="match status" value="1"/>
</dbReference>